<protein>
    <submittedName>
        <fullName evidence="1">Uncharacterized protein</fullName>
    </submittedName>
</protein>
<reference evidence="1 2" key="1">
    <citation type="submission" date="2018-03" db="EMBL/GenBank/DDBJ databases">
        <title>Marinobacter brunus sp. nov., a marine bacterium of Gamma-proteobacteria isolated from the surface seawater of the South China Sea.</title>
        <authorList>
            <person name="Cheng H."/>
            <person name="Wu Y.-H."/>
            <person name="Xamxidin M."/>
            <person name="Xu X.-W."/>
        </authorList>
    </citation>
    <scope>NUCLEOTIDE SEQUENCE [LARGE SCALE GENOMIC DNA]</scope>
    <source>
        <strain evidence="1 2">NH169-3</strain>
    </source>
</reference>
<keyword evidence="2" id="KW-1185">Reference proteome</keyword>
<sequence length="70" mass="7905">MSLAERISEQLGRSPDATRKDATYRFGIGYCHYPRYGTIPRLLIRQAQVIKVRFQPTANSTEYLKSAVGG</sequence>
<organism evidence="1 2">
    <name type="scientific">Marinobacter fuscus</name>
    <dbReference type="NCBI Taxonomy" id="2109942"/>
    <lineage>
        <taxon>Bacteria</taxon>
        <taxon>Pseudomonadati</taxon>
        <taxon>Pseudomonadota</taxon>
        <taxon>Gammaproteobacteria</taxon>
        <taxon>Pseudomonadales</taxon>
        <taxon>Marinobacteraceae</taxon>
        <taxon>Marinobacter</taxon>
    </lineage>
</organism>
<dbReference type="Proteomes" id="UP000239866">
    <property type="component" value="Unassembled WGS sequence"/>
</dbReference>
<accession>A0A2T1KHR5</accession>
<proteinExistence type="predicted"/>
<evidence type="ECO:0000313" key="1">
    <source>
        <dbReference type="EMBL" id="PSF09697.1"/>
    </source>
</evidence>
<dbReference type="EMBL" id="PXNP01000030">
    <property type="protein sequence ID" value="PSF09697.1"/>
    <property type="molecule type" value="Genomic_DNA"/>
</dbReference>
<dbReference type="AlphaFoldDB" id="A0A2T1KHR5"/>
<comment type="caution">
    <text evidence="1">The sequence shown here is derived from an EMBL/GenBank/DDBJ whole genome shotgun (WGS) entry which is preliminary data.</text>
</comment>
<dbReference type="RefSeq" id="WP_106761996.1">
    <property type="nucleotide sequence ID" value="NZ_PXNP01000030.1"/>
</dbReference>
<name>A0A2T1KHR5_9GAMM</name>
<evidence type="ECO:0000313" key="2">
    <source>
        <dbReference type="Proteomes" id="UP000239866"/>
    </source>
</evidence>
<gene>
    <name evidence="1" type="ORF">C7H09_07675</name>
</gene>